<organism evidence="2">
    <name type="scientific">Anguilla anguilla</name>
    <name type="common">European freshwater eel</name>
    <name type="synonym">Muraena anguilla</name>
    <dbReference type="NCBI Taxonomy" id="7936"/>
    <lineage>
        <taxon>Eukaryota</taxon>
        <taxon>Metazoa</taxon>
        <taxon>Chordata</taxon>
        <taxon>Craniata</taxon>
        <taxon>Vertebrata</taxon>
        <taxon>Euteleostomi</taxon>
        <taxon>Actinopterygii</taxon>
        <taxon>Neopterygii</taxon>
        <taxon>Teleostei</taxon>
        <taxon>Anguilliformes</taxon>
        <taxon>Anguillidae</taxon>
        <taxon>Anguilla</taxon>
    </lineage>
</organism>
<dbReference type="EMBL" id="GBXM01024811">
    <property type="protein sequence ID" value="JAH83766.1"/>
    <property type="molecule type" value="Transcribed_RNA"/>
</dbReference>
<evidence type="ECO:0000256" key="1">
    <source>
        <dbReference type="SAM" id="Phobius"/>
    </source>
</evidence>
<protein>
    <submittedName>
        <fullName evidence="2">Uncharacterized protein</fullName>
    </submittedName>
</protein>
<sequence length="45" mass="5372">MLLPWVNNAGSSPCTYKFNIIFDSFLFLSLFLFFLFLLCRLVFSW</sequence>
<evidence type="ECO:0000313" key="2">
    <source>
        <dbReference type="EMBL" id="JAH83766.1"/>
    </source>
</evidence>
<keyword evidence="1" id="KW-0812">Transmembrane</keyword>
<keyword evidence="1" id="KW-0472">Membrane</keyword>
<dbReference type="AlphaFoldDB" id="A0A0E9W0C7"/>
<accession>A0A0E9W0C7</accession>
<keyword evidence="1" id="KW-1133">Transmembrane helix</keyword>
<reference evidence="2" key="1">
    <citation type="submission" date="2014-11" db="EMBL/GenBank/DDBJ databases">
        <authorList>
            <person name="Amaro Gonzalez C."/>
        </authorList>
    </citation>
    <scope>NUCLEOTIDE SEQUENCE</scope>
</reference>
<name>A0A0E9W0C7_ANGAN</name>
<reference evidence="2" key="2">
    <citation type="journal article" date="2015" name="Fish Shellfish Immunol.">
        <title>Early steps in the European eel (Anguilla anguilla)-Vibrio vulnificus interaction in the gills: Role of the RtxA13 toxin.</title>
        <authorList>
            <person name="Callol A."/>
            <person name="Pajuelo D."/>
            <person name="Ebbesson L."/>
            <person name="Teles M."/>
            <person name="MacKenzie S."/>
            <person name="Amaro C."/>
        </authorList>
    </citation>
    <scope>NUCLEOTIDE SEQUENCE</scope>
</reference>
<proteinExistence type="predicted"/>
<feature type="transmembrane region" description="Helical" evidence="1">
    <location>
        <begin position="20"/>
        <end position="43"/>
    </location>
</feature>